<gene>
    <name evidence="2" type="ORF">ATZ36_13835</name>
</gene>
<dbReference type="EMBL" id="LNVX01000154">
    <property type="protein sequence ID" value="OEG71592.1"/>
    <property type="molecule type" value="Genomic_DNA"/>
</dbReference>
<evidence type="ECO:0000313" key="2">
    <source>
        <dbReference type="EMBL" id="OEG71592.1"/>
    </source>
</evidence>
<evidence type="ECO:0000313" key="3">
    <source>
        <dbReference type="Proteomes" id="UP000095237"/>
    </source>
</evidence>
<sequence>MKKILSILFCLAFTVNIVLAQDIFITLTKYDESAKKLPVNITVIAQKTIKKRSVSILEATRQQVQIRVFQYARCP</sequence>
<feature type="signal peptide" evidence="1">
    <location>
        <begin position="1"/>
        <end position="20"/>
    </location>
</feature>
<dbReference type="Proteomes" id="UP000095237">
    <property type="component" value="Unassembled WGS sequence"/>
</dbReference>
<dbReference type="AlphaFoldDB" id="A0A1E5IM99"/>
<evidence type="ECO:0000256" key="1">
    <source>
        <dbReference type="SAM" id="SignalP"/>
    </source>
</evidence>
<keyword evidence="3" id="KW-1185">Reference proteome</keyword>
<reference evidence="2 3" key="1">
    <citation type="submission" date="2015-11" db="EMBL/GenBank/DDBJ databases">
        <title>Evidence for parallel genomic evolution in an endosymbiosis of termite gut flagellates.</title>
        <authorList>
            <person name="Zheng H."/>
        </authorList>
    </citation>
    <scope>NUCLEOTIDE SEQUENCE [LARGE SCALE GENOMIC DNA]</scope>
    <source>
        <strain evidence="2 3">CET450</strain>
    </source>
</reference>
<accession>A0A1E5IM99</accession>
<organism evidence="2 3">
    <name type="scientific">Endomicrobium trichonymphae</name>
    <dbReference type="NCBI Taxonomy" id="1408204"/>
    <lineage>
        <taxon>Bacteria</taxon>
        <taxon>Pseudomonadati</taxon>
        <taxon>Elusimicrobiota</taxon>
        <taxon>Endomicrobiia</taxon>
        <taxon>Endomicrobiales</taxon>
        <taxon>Endomicrobiaceae</taxon>
        <taxon>Candidatus Endomicrobiellum</taxon>
    </lineage>
</organism>
<protein>
    <submittedName>
        <fullName evidence="2">Uncharacterized protein</fullName>
    </submittedName>
</protein>
<keyword evidence="1" id="KW-0732">Signal</keyword>
<feature type="chain" id="PRO_5009178897" evidence="1">
    <location>
        <begin position="21"/>
        <end position="75"/>
    </location>
</feature>
<comment type="caution">
    <text evidence="2">The sequence shown here is derived from an EMBL/GenBank/DDBJ whole genome shotgun (WGS) entry which is preliminary data.</text>
</comment>
<proteinExistence type="predicted"/>
<name>A0A1E5IM99_ENDTX</name>